<dbReference type="InterPro" id="IPR051686">
    <property type="entry name" value="Lipoprotein_DolP"/>
</dbReference>
<feature type="region of interest" description="Disordered" evidence="6">
    <location>
        <begin position="1"/>
        <end position="37"/>
    </location>
</feature>
<feature type="compositionally biased region" description="Low complexity" evidence="6">
    <location>
        <begin position="1"/>
        <end position="17"/>
    </location>
</feature>
<dbReference type="AlphaFoldDB" id="A0A9D7FCK8"/>
<proteinExistence type="predicted"/>
<accession>A0A9D7FCK8</accession>
<dbReference type="InterPro" id="IPR007055">
    <property type="entry name" value="BON_dom"/>
</dbReference>
<keyword evidence="2" id="KW-0732">Signal</keyword>
<evidence type="ECO:0000256" key="3">
    <source>
        <dbReference type="ARBA" id="ARBA00022737"/>
    </source>
</evidence>
<name>A0A9D7FCK8_9RHOO</name>
<evidence type="ECO:0000256" key="4">
    <source>
        <dbReference type="ARBA" id="ARBA00022764"/>
    </source>
</evidence>
<evidence type="ECO:0000256" key="5">
    <source>
        <dbReference type="ARBA" id="ARBA00070588"/>
    </source>
</evidence>
<dbReference type="InterPro" id="IPR014004">
    <property type="entry name" value="Transpt-assoc_nodulatn_dom_bac"/>
</dbReference>
<dbReference type="PANTHER" id="PTHR34606">
    <property type="entry name" value="BON DOMAIN-CONTAINING PROTEIN"/>
    <property type="match status" value="1"/>
</dbReference>
<protein>
    <recommendedName>
        <fullName evidence="5">Osmotically-inducible protein Y</fullName>
    </recommendedName>
</protein>
<dbReference type="SMART" id="SM00749">
    <property type="entry name" value="BON"/>
    <property type="match status" value="1"/>
</dbReference>
<dbReference type="EMBL" id="JADJNC010000006">
    <property type="protein sequence ID" value="MBK7422505.1"/>
    <property type="molecule type" value="Genomic_DNA"/>
</dbReference>
<keyword evidence="4" id="KW-0574">Periplasm</keyword>
<dbReference type="PROSITE" id="PS50914">
    <property type="entry name" value="BON"/>
    <property type="match status" value="1"/>
</dbReference>
<organism evidence="8 9">
    <name type="scientific">Candidatus Propionivibrio dominans</name>
    <dbReference type="NCBI Taxonomy" id="2954373"/>
    <lineage>
        <taxon>Bacteria</taxon>
        <taxon>Pseudomonadati</taxon>
        <taxon>Pseudomonadota</taxon>
        <taxon>Betaproteobacteria</taxon>
        <taxon>Rhodocyclales</taxon>
        <taxon>Rhodocyclaceae</taxon>
        <taxon>Propionivibrio</taxon>
    </lineage>
</organism>
<evidence type="ECO:0000256" key="1">
    <source>
        <dbReference type="ARBA" id="ARBA00004418"/>
    </source>
</evidence>
<evidence type="ECO:0000259" key="7">
    <source>
        <dbReference type="PROSITE" id="PS50914"/>
    </source>
</evidence>
<evidence type="ECO:0000256" key="6">
    <source>
        <dbReference type="SAM" id="MobiDB-lite"/>
    </source>
</evidence>
<dbReference type="Gene3D" id="3.30.1340.30">
    <property type="match status" value="1"/>
</dbReference>
<sequence length="110" mass="11383">MAQAKAVPKAPVPAATANQPVSEKPAAPTSKKESTGEYVDDAVITSKVKAAVLGESSLKSAEINVETYKGTVQLTGFVRSRADIDKAVAVARGVKGVTSVKNDMIVKGQQ</sequence>
<dbReference type="GO" id="GO:0042597">
    <property type="term" value="C:periplasmic space"/>
    <property type="evidence" value="ECO:0007669"/>
    <property type="project" value="UniProtKB-SubCell"/>
</dbReference>
<dbReference type="FunFam" id="3.30.1340.30:FF:000001">
    <property type="entry name" value="Molecular chaperone OsmY"/>
    <property type="match status" value="1"/>
</dbReference>
<gene>
    <name evidence="8" type="ORF">IPJ48_05060</name>
</gene>
<evidence type="ECO:0000256" key="2">
    <source>
        <dbReference type="ARBA" id="ARBA00022729"/>
    </source>
</evidence>
<keyword evidence="3" id="KW-0677">Repeat</keyword>
<feature type="domain" description="BON" evidence="7">
    <location>
        <begin position="40"/>
        <end position="108"/>
    </location>
</feature>
<dbReference type="PANTHER" id="PTHR34606:SF16">
    <property type="entry name" value="BON DOMAIN-CONTAINING PROTEIN"/>
    <property type="match status" value="1"/>
</dbReference>
<comment type="subcellular location">
    <subcellularLocation>
        <location evidence="1">Periplasm</location>
    </subcellularLocation>
</comment>
<reference evidence="8" key="1">
    <citation type="submission" date="2020-10" db="EMBL/GenBank/DDBJ databases">
        <title>Connecting structure to function with the recovery of over 1000 high-quality activated sludge metagenome-assembled genomes encoding full-length rRNA genes using long-read sequencing.</title>
        <authorList>
            <person name="Singleton C.M."/>
            <person name="Petriglieri F."/>
            <person name="Kristensen J.M."/>
            <person name="Kirkegaard R.H."/>
            <person name="Michaelsen T.Y."/>
            <person name="Andersen M.H."/>
            <person name="Karst S.M."/>
            <person name="Dueholm M.S."/>
            <person name="Nielsen P.H."/>
            <person name="Albertsen M."/>
        </authorList>
    </citation>
    <scope>NUCLEOTIDE SEQUENCE</scope>
    <source>
        <strain evidence="8">EsbW_18-Q3-R4-48_MAXAC.044</strain>
    </source>
</reference>
<dbReference type="Proteomes" id="UP000886602">
    <property type="component" value="Unassembled WGS sequence"/>
</dbReference>
<comment type="caution">
    <text evidence="8">The sequence shown here is derived from an EMBL/GenBank/DDBJ whole genome shotgun (WGS) entry which is preliminary data.</text>
</comment>
<dbReference type="Pfam" id="PF04972">
    <property type="entry name" value="BON"/>
    <property type="match status" value="1"/>
</dbReference>
<evidence type="ECO:0000313" key="9">
    <source>
        <dbReference type="Proteomes" id="UP000886602"/>
    </source>
</evidence>
<evidence type="ECO:0000313" key="8">
    <source>
        <dbReference type="EMBL" id="MBK7422505.1"/>
    </source>
</evidence>